<reference evidence="3 4" key="1">
    <citation type="submission" date="2015-10" db="EMBL/GenBank/DDBJ databases">
        <title>Full genome of DAOMC 229536 Phialocephala scopiformis, a fungal endophyte of spruce producing the potent anti-insectan compound rugulosin.</title>
        <authorList>
            <consortium name="DOE Joint Genome Institute"/>
            <person name="Walker A.K."/>
            <person name="Frasz S.L."/>
            <person name="Seifert K.A."/>
            <person name="Miller J.D."/>
            <person name="Mondo S.J."/>
            <person name="Labutti K."/>
            <person name="Lipzen A."/>
            <person name="Dockter R."/>
            <person name="Kennedy M."/>
            <person name="Grigoriev I.V."/>
            <person name="Spatafora J.W."/>
        </authorList>
    </citation>
    <scope>NUCLEOTIDE SEQUENCE [LARGE SCALE GENOMIC DNA]</scope>
    <source>
        <strain evidence="3 4">CBS 120377</strain>
    </source>
</reference>
<proteinExistence type="predicted"/>
<gene>
    <name evidence="3" type="ORF">LY89DRAFT_110786</name>
</gene>
<evidence type="ECO:0000313" key="4">
    <source>
        <dbReference type="Proteomes" id="UP000070700"/>
    </source>
</evidence>
<evidence type="ECO:0000256" key="1">
    <source>
        <dbReference type="SAM" id="MobiDB-lite"/>
    </source>
</evidence>
<dbReference type="InterPro" id="IPR001870">
    <property type="entry name" value="B30.2/SPRY"/>
</dbReference>
<name>A0A194X5A0_MOLSC</name>
<dbReference type="EMBL" id="KQ947418">
    <property type="protein sequence ID" value="KUJ15363.1"/>
    <property type="molecule type" value="Genomic_DNA"/>
</dbReference>
<dbReference type="InterPro" id="IPR044736">
    <property type="entry name" value="Gid1/RanBPM/SPLA_SPRY"/>
</dbReference>
<dbReference type="InterPro" id="IPR050618">
    <property type="entry name" value="Ubq-SigPath_Reg"/>
</dbReference>
<dbReference type="SUPFAM" id="SSF49899">
    <property type="entry name" value="Concanavalin A-like lectins/glucanases"/>
    <property type="match status" value="1"/>
</dbReference>
<dbReference type="PANTHER" id="PTHR12864">
    <property type="entry name" value="RAN BINDING PROTEIN 9-RELATED"/>
    <property type="match status" value="1"/>
</dbReference>
<dbReference type="CDD" id="cd12885">
    <property type="entry name" value="SPRY_RanBP_like"/>
    <property type="match status" value="1"/>
</dbReference>
<dbReference type="OrthoDB" id="3535507at2759"/>
<accession>A0A194X5A0</accession>
<dbReference type="KEGG" id="psco:LY89DRAFT_110786"/>
<dbReference type="Gene3D" id="2.60.120.920">
    <property type="match status" value="1"/>
</dbReference>
<dbReference type="AlphaFoldDB" id="A0A194X5A0"/>
<organism evidence="3 4">
    <name type="scientific">Mollisia scopiformis</name>
    <name type="common">Conifer needle endophyte fungus</name>
    <name type="synonym">Phialocephala scopiformis</name>
    <dbReference type="NCBI Taxonomy" id="149040"/>
    <lineage>
        <taxon>Eukaryota</taxon>
        <taxon>Fungi</taxon>
        <taxon>Dikarya</taxon>
        <taxon>Ascomycota</taxon>
        <taxon>Pezizomycotina</taxon>
        <taxon>Leotiomycetes</taxon>
        <taxon>Helotiales</taxon>
        <taxon>Mollisiaceae</taxon>
        <taxon>Mollisia</taxon>
    </lineage>
</organism>
<dbReference type="PROSITE" id="PS50188">
    <property type="entry name" value="B302_SPRY"/>
    <property type="match status" value="1"/>
</dbReference>
<dbReference type="GeneID" id="28814798"/>
<dbReference type="Pfam" id="PF00622">
    <property type="entry name" value="SPRY"/>
    <property type="match status" value="1"/>
</dbReference>
<dbReference type="InterPro" id="IPR003877">
    <property type="entry name" value="SPRY_dom"/>
</dbReference>
<dbReference type="InParanoid" id="A0A194X5A0"/>
<sequence length="149" mass="16006">MLGWDAGSWGFHSDDGCLYEDGKQSWKGILYSDPYTGGEVIGCGVNFAENTAFYTRGGKVVGDTVTEAKIIGRAFQDIRGKLYPAVSMDITQEGWEITAVFPGKDGTSPDFIFQGDLESSETLAPPVKKDDSSTSDDADSGSEIVVIED</sequence>
<feature type="domain" description="B30.2/SPRY" evidence="2">
    <location>
        <begin position="1"/>
        <end position="107"/>
    </location>
</feature>
<evidence type="ECO:0000313" key="3">
    <source>
        <dbReference type="EMBL" id="KUJ15363.1"/>
    </source>
</evidence>
<keyword evidence="4" id="KW-1185">Reference proteome</keyword>
<protein>
    <recommendedName>
        <fullName evidence="2">B30.2/SPRY domain-containing protein</fullName>
    </recommendedName>
</protein>
<dbReference type="InterPro" id="IPR013320">
    <property type="entry name" value="ConA-like_dom_sf"/>
</dbReference>
<evidence type="ECO:0000259" key="2">
    <source>
        <dbReference type="PROSITE" id="PS50188"/>
    </source>
</evidence>
<feature type="compositionally biased region" description="Acidic residues" evidence="1">
    <location>
        <begin position="133"/>
        <end position="149"/>
    </location>
</feature>
<dbReference type="Proteomes" id="UP000070700">
    <property type="component" value="Unassembled WGS sequence"/>
</dbReference>
<feature type="region of interest" description="Disordered" evidence="1">
    <location>
        <begin position="119"/>
        <end position="149"/>
    </location>
</feature>
<dbReference type="RefSeq" id="XP_018069718.1">
    <property type="nucleotide sequence ID" value="XM_018205072.1"/>
</dbReference>
<dbReference type="InterPro" id="IPR043136">
    <property type="entry name" value="B30.2/SPRY_sf"/>
</dbReference>